<protein>
    <submittedName>
        <fullName evidence="1">Hydrogenase maturation protease</fullName>
    </submittedName>
</protein>
<sequence length="143" mass="15408">MKLLVAWGNPLRRDDGAALELAQRLEEHYPAHELRIERSHQLTPELAVLVATPGAEAIIFADAALDTATPRLEPLAAASASPGSFSHHMSPQEILSLACQLGAAPPPAWLARIPAFDMGMGEGLSAKCQSALEDMIRLFRESF</sequence>
<reference evidence="1 2" key="1">
    <citation type="submission" date="2010-12" db="EMBL/GenBank/DDBJ databases">
        <title>Complete sequence of Desulfurispirillum indicum S5.</title>
        <authorList>
            <consortium name="US DOE Joint Genome Institute"/>
            <person name="Lucas S."/>
            <person name="Copeland A."/>
            <person name="Lapidus A."/>
            <person name="Cheng J.-F."/>
            <person name="Goodwin L."/>
            <person name="Pitluck S."/>
            <person name="Chertkov O."/>
            <person name="Held B."/>
            <person name="Detter J.C."/>
            <person name="Han C."/>
            <person name="Tapia R."/>
            <person name="Land M."/>
            <person name="Hauser L."/>
            <person name="Kyrpides N."/>
            <person name="Ivanova N."/>
            <person name="Mikhailova N."/>
            <person name="Haggblom M."/>
            <person name="Rauschenbach I."/>
            <person name="Bini E."/>
            <person name="Woyke T."/>
        </authorList>
    </citation>
    <scope>NUCLEOTIDE SEQUENCE [LARGE SCALE GENOMIC DNA]</scope>
    <source>
        <strain evidence="2">ATCC BAA-1389 / DSM 22839 / S5</strain>
    </source>
</reference>
<organism evidence="1 2">
    <name type="scientific">Desulfurispirillum indicum (strain ATCC BAA-1389 / DSM 22839 / S5)</name>
    <dbReference type="NCBI Taxonomy" id="653733"/>
    <lineage>
        <taxon>Bacteria</taxon>
        <taxon>Pseudomonadati</taxon>
        <taxon>Chrysiogenota</taxon>
        <taxon>Chrysiogenia</taxon>
        <taxon>Chrysiogenales</taxon>
        <taxon>Chrysiogenaceae</taxon>
        <taxon>Desulfurispirillum</taxon>
    </lineage>
</organism>
<dbReference type="MEROPS" id="A31.004"/>
<dbReference type="GO" id="GO:0004175">
    <property type="term" value="F:endopeptidase activity"/>
    <property type="evidence" value="ECO:0007669"/>
    <property type="project" value="TreeGrafter"/>
</dbReference>
<dbReference type="Gene3D" id="3.40.50.1450">
    <property type="entry name" value="HybD-like"/>
    <property type="match status" value="1"/>
</dbReference>
<dbReference type="InterPro" id="IPR000671">
    <property type="entry name" value="Peptidase_A31"/>
</dbReference>
<dbReference type="HOGENOM" id="CLU_099037_6_1_0"/>
<dbReference type="SUPFAM" id="SSF53163">
    <property type="entry name" value="HybD-like"/>
    <property type="match status" value="1"/>
</dbReference>
<dbReference type="STRING" id="653733.Selin_2009"/>
<proteinExistence type="predicted"/>
<name>E6W2H9_DESIS</name>
<dbReference type="PANTHER" id="PTHR30302:SF5">
    <property type="entry name" value="SLR1876 PROTEIN"/>
    <property type="match status" value="1"/>
</dbReference>
<evidence type="ECO:0000313" key="2">
    <source>
        <dbReference type="Proteomes" id="UP000002572"/>
    </source>
</evidence>
<keyword evidence="1" id="KW-0645">Protease</keyword>
<dbReference type="RefSeq" id="WP_013506609.1">
    <property type="nucleotide sequence ID" value="NC_014836.1"/>
</dbReference>
<dbReference type="eggNOG" id="COG0680">
    <property type="taxonomic scope" value="Bacteria"/>
</dbReference>
<accession>E6W2H9</accession>
<gene>
    <name evidence="1" type="ordered locus">Selin_2009</name>
</gene>
<dbReference type="AlphaFoldDB" id="E6W2H9"/>
<evidence type="ECO:0000313" key="1">
    <source>
        <dbReference type="EMBL" id="ADU66729.1"/>
    </source>
</evidence>
<dbReference type="GO" id="GO:0008047">
    <property type="term" value="F:enzyme activator activity"/>
    <property type="evidence" value="ECO:0007669"/>
    <property type="project" value="InterPro"/>
</dbReference>
<dbReference type="PANTHER" id="PTHR30302">
    <property type="entry name" value="HYDROGENASE 1 MATURATION PROTEASE"/>
    <property type="match status" value="1"/>
</dbReference>
<dbReference type="NCBIfam" id="TIGR00072">
    <property type="entry name" value="hydrog_prot"/>
    <property type="match status" value="1"/>
</dbReference>
<dbReference type="Proteomes" id="UP000002572">
    <property type="component" value="Chromosome"/>
</dbReference>
<dbReference type="KEGG" id="din:Selin_2009"/>
<keyword evidence="2" id="KW-1185">Reference proteome</keyword>
<keyword evidence="1" id="KW-0378">Hydrolase</keyword>
<dbReference type="GO" id="GO:0016485">
    <property type="term" value="P:protein processing"/>
    <property type="evidence" value="ECO:0007669"/>
    <property type="project" value="TreeGrafter"/>
</dbReference>
<dbReference type="InParanoid" id="E6W2H9"/>
<dbReference type="InterPro" id="IPR023430">
    <property type="entry name" value="Pept_HybD-like_dom_sf"/>
</dbReference>
<dbReference type="EMBL" id="CP002432">
    <property type="protein sequence ID" value="ADU66729.1"/>
    <property type="molecule type" value="Genomic_DNA"/>
</dbReference>
<dbReference type="OrthoDB" id="9808862at2"/>